<accession>A0ABM0GPG0</accession>
<organism evidence="8 9">
    <name type="scientific">Saccoglossus kowalevskii</name>
    <name type="common">Acorn worm</name>
    <dbReference type="NCBI Taxonomy" id="10224"/>
    <lineage>
        <taxon>Eukaryota</taxon>
        <taxon>Metazoa</taxon>
        <taxon>Hemichordata</taxon>
        <taxon>Enteropneusta</taxon>
        <taxon>Harrimaniidae</taxon>
        <taxon>Saccoglossus</taxon>
    </lineage>
</organism>
<keyword evidence="4 5" id="KW-0472">Membrane</keyword>
<dbReference type="PANTHER" id="PTHR31918">
    <property type="entry name" value="TRANSMEMBRANE PROTEIN 181"/>
    <property type="match status" value="1"/>
</dbReference>
<evidence type="ECO:0000256" key="3">
    <source>
        <dbReference type="ARBA" id="ARBA00022989"/>
    </source>
</evidence>
<evidence type="ECO:0000259" key="7">
    <source>
        <dbReference type="Pfam" id="PF21885"/>
    </source>
</evidence>
<dbReference type="Pfam" id="PF06664">
    <property type="entry name" value="WLS-like_TM"/>
    <property type="match status" value="1"/>
</dbReference>
<dbReference type="GeneID" id="100375472"/>
<evidence type="ECO:0000256" key="2">
    <source>
        <dbReference type="ARBA" id="ARBA00022692"/>
    </source>
</evidence>
<feature type="transmembrane region" description="Helical" evidence="5">
    <location>
        <begin position="19"/>
        <end position="40"/>
    </location>
</feature>
<reference evidence="9" key="1">
    <citation type="submission" date="2025-08" db="UniProtKB">
        <authorList>
            <consortium name="RefSeq"/>
        </authorList>
    </citation>
    <scope>IDENTIFICATION</scope>
    <source>
        <tissue evidence="9">Testes</tissue>
    </source>
</reference>
<dbReference type="InterPro" id="IPR054077">
    <property type="entry name" value="TMEM181_GOLD"/>
</dbReference>
<feature type="domain" description="TMEM181 GOLD" evidence="7">
    <location>
        <begin position="64"/>
        <end position="177"/>
    </location>
</feature>
<feature type="transmembrane region" description="Helical" evidence="5">
    <location>
        <begin position="253"/>
        <end position="273"/>
    </location>
</feature>
<dbReference type="RefSeq" id="XP_002734424.1">
    <property type="nucleotide sequence ID" value="XM_002734378.2"/>
</dbReference>
<name>A0ABM0GPG0_SACKO</name>
<sequence>MIVEPSVQMRLYTLTKRQFVMVFVGFFLCFFITVLIGIAGPPLVESYEQNASQLVPEPENLAVGPFHLKSPTLSTFNQQLWLSAKPFLDHAKDEVFAKTFLMSVEVHGQDVDTTVHSLSEAAHNRTRWIKCAQECETFIVLHLPYLDFTNFLIILKFYGLESLQENMKNIVFRFDTFNPSFTQVEIWFRFIFLVLTFIVTCLFAHSLRKFSMKDWAFEQKWMSVLLPLLLLYNNPVFPLTFLVNSWVPTMLDNLSQATFLSALLLFWLCLYHAVRQSERRISTFYFPKLLITGILWLTAFSLATFQQYNELNDPTFQYKVDTGSFLGLKIFFFIVGSIYLLYLIFLIVRAYTELRSMPYFDLRLKFMTALMFCVVTISVTIMALRFGTGVLDPNFVPELATRYQNYILLSSKHLLCITAIISALCII</sequence>
<keyword evidence="3 5" id="KW-1133">Transmembrane helix</keyword>
<feature type="transmembrane region" description="Helical" evidence="5">
    <location>
        <begin position="369"/>
        <end position="386"/>
    </location>
</feature>
<comment type="subcellular location">
    <subcellularLocation>
        <location evidence="1">Membrane</location>
        <topology evidence="1">Multi-pass membrane protein</topology>
    </subcellularLocation>
</comment>
<evidence type="ECO:0000313" key="8">
    <source>
        <dbReference type="Proteomes" id="UP000694865"/>
    </source>
</evidence>
<dbReference type="InterPro" id="IPR040416">
    <property type="entry name" value="TMEM181"/>
</dbReference>
<dbReference type="PANTHER" id="PTHR31918:SF1">
    <property type="entry name" value="TRANSMEMBRANE PROTEIN 181"/>
    <property type="match status" value="1"/>
</dbReference>
<evidence type="ECO:0000256" key="1">
    <source>
        <dbReference type="ARBA" id="ARBA00004141"/>
    </source>
</evidence>
<feature type="transmembrane region" description="Helical" evidence="5">
    <location>
        <begin position="325"/>
        <end position="348"/>
    </location>
</feature>
<gene>
    <name evidence="9" type="primary">LOC100375472</name>
</gene>
<keyword evidence="8" id="KW-1185">Reference proteome</keyword>
<proteinExistence type="predicted"/>
<evidence type="ECO:0000259" key="6">
    <source>
        <dbReference type="Pfam" id="PF06664"/>
    </source>
</evidence>
<feature type="transmembrane region" description="Helical" evidence="5">
    <location>
        <begin position="224"/>
        <end position="247"/>
    </location>
</feature>
<dbReference type="Pfam" id="PF21885">
    <property type="entry name" value="TMEM181_GOLD"/>
    <property type="match status" value="1"/>
</dbReference>
<protein>
    <submittedName>
        <fullName evidence="9">Transmembrane protein 181-like</fullName>
    </submittedName>
</protein>
<dbReference type="InterPro" id="IPR047843">
    <property type="entry name" value="WLS-like_TM"/>
</dbReference>
<evidence type="ECO:0000256" key="4">
    <source>
        <dbReference type="ARBA" id="ARBA00023136"/>
    </source>
</evidence>
<feature type="transmembrane region" description="Helical" evidence="5">
    <location>
        <begin position="186"/>
        <end position="204"/>
    </location>
</feature>
<feature type="transmembrane region" description="Helical" evidence="5">
    <location>
        <begin position="406"/>
        <end position="426"/>
    </location>
</feature>
<evidence type="ECO:0000313" key="9">
    <source>
        <dbReference type="RefSeq" id="XP_002734424.1"/>
    </source>
</evidence>
<feature type="domain" description="Wntless-like transmembrane" evidence="6">
    <location>
        <begin position="178"/>
        <end position="399"/>
    </location>
</feature>
<dbReference type="Proteomes" id="UP000694865">
    <property type="component" value="Unplaced"/>
</dbReference>
<keyword evidence="2 5" id="KW-0812">Transmembrane</keyword>
<feature type="transmembrane region" description="Helical" evidence="5">
    <location>
        <begin position="285"/>
        <end position="305"/>
    </location>
</feature>
<evidence type="ECO:0000256" key="5">
    <source>
        <dbReference type="SAM" id="Phobius"/>
    </source>
</evidence>